<dbReference type="OrthoDB" id="9806477at2"/>
<dbReference type="Proteomes" id="UP000246483">
    <property type="component" value="Unassembled WGS sequence"/>
</dbReference>
<keyword evidence="7 12" id="KW-1133">Transmembrane helix</keyword>
<comment type="subcellular location">
    <subcellularLocation>
        <location evidence="1">Cell inner membrane</location>
        <topology evidence="1">Multi-pass membrane protein</topology>
    </subcellularLocation>
</comment>
<dbReference type="Pfam" id="PF00015">
    <property type="entry name" value="MCPsignal"/>
    <property type="match status" value="1"/>
</dbReference>
<dbReference type="AlphaFoldDB" id="A0A317RAX8"/>
<name>A0A317RAX8_9BURK</name>
<dbReference type="InterPro" id="IPR051310">
    <property type="entry name" value="MCP_chemotaxis"/>
</dbReference>
<dbReference type="Gene3D" id="3.30.450.20">
    <property type="entry name" value="PAS domain"/>
    <property type="match status" value="1"/>
</dbReference>
<dbReference type="GO" id="GO:0004888">
    <property type="term" value="F:transmembrane signaling receptor activity"/>
    <property type="evidence" value="ECO:0007669"/>
    <property type="project" value="InterPro"/>
</dbReference>
<dbReference type="PROSITE" id="PS50885">
    <property type="entry name" value="HAMP"/>
    <property type="match status" value="1"/>
</dbReference>
<feature type="transmembrane region" description="Helical" evidence="12">
    <location>
        <begin position="170"/>
        <end position="191"/>
    </location>
</feature>
<organism evidence="16 17">
    <name type="scientific">Melaminivora alkalimesophila</name>
    <dbReference type="NCBI Taxonomy" id="1165852"/>
    <lineage>
        <taxon>Bacteria</taxon>
        <taxon>Pseudomonadati</taxon>
        <taxon>Pseudomonadota</taxon>
        <taxon>Betaproteobacteria</taxon>
        <taxon>Burkholderiales</taxon>
        <taxon>Comamonadaceae</taxon>
        <taxon>Melaminivora</taxon>
    </lineage>
</organism>
<keyword evidence="17" id="KW-1185">Reference proteome</keyword>
<keyword evidence="5" id="KW-0997">Cell inner membrane</keyword>
<dbReference type="InterPro" id="IPR003660">
    <property type="entry name" value="HAMP_dom"/>
</dbReference>
<dbReference type="NCBIfam" id="TIGR00229">
    <property type="entry name" value="sensory_box"/>
    <property type="match status" value="1"/>
</dbReference>
<dbReference type="CDD" id="cd11386">
    <property type="entry name" value="MCP_signal"/>
    <property type="match status" value="1"/>
</dbReference>
<evidence type="ECO:0000256" key="1">
    <source>
        <dbReference type="ARBA" id="ARBA00004429"/>
    </source>
</evidence>
<dbReference type="InterPro" id="IPR035965">
    <property type="entry name" value="PAS-like_dom_sf"/>
</dbReference>
<evidence type="ECO:0000313" key="17">
    <source>
        <dbReference type="Proteomes" id="UP000246483"/>
    </source>
</evidence>
<evidence type="ECO:0000313" key="16">
    <source>
        <dbReference type="EMBL" id="PWW46008.1"/>
    </source>
</evidence>
<comment type="similarity">
    <text evidence="9">Belongs to the methyl-accepting chemotaxis (MCP) protein family.</text>
</comment>
<keyword evidence="10" id="KW-0807">Transducer</keyword>
<keyword evidence="8 12" id="KW-0472">Membrane</keyword>
<dbReference type="SUPFAM" id="SSF55785">
    <property type="entry name" value="PYP-like sensor domain (PAS domain)"/>
    <property type="match status" value="1"/>
</dbReference>
<dbReference type="FunFam" id="1.10.287.950:FF:000001">
    <property type="entry name" value="Methyl-accepting chemotaxis sensory transducer"/>
    <property type="match status" value="1"/>
</dbReference>
<dbReference type="CDD" id="cd00130">
    <property type="entry name" value="PAS"/>
    <property type="match status" value="1"/>
</dbReference>
<dbReference type="RefSeq" id="WP_019374198.1">
    <property type="nucleotide sequence ID" value="NZ_ALEE01000473.1"/>
</dbReference>
<keyword evidence="2" id="KW-1003">Cell membrane</keyword>
<dbReference type="SUPFAM" id="SSF58104">
    <property type="entry name" value="Methyl-accepting chemotaxis protein (MCP) signaling domain"/>
    <property type="match status" value="1"/>
</dbReference>
<feature type="domain" description="Methyl-accepting transducer" evidence="13">
    <location>
        <begin position="275"/>
        <end position="504"/>
    </location>
</feature>
<dbReference type="PRINTS" id="PR00260">
    <property type="entry name" value="CHEMTRNSDUCR"/>
</dbReference>
<evidence type="ECO:0000256" key="3">
    <source>
        <dbReference type="ARBA" id="ARBA00022481"/>
    </source>
</evidence>
<feature type="domain" description="PAS" evidence="14">
    <location>
        <begin position="25"/>
        <end position="60"/>
    </location>
</feature>
<evidence type="ECO:0000256" key="8">
    <source>
        <dbReference type="ARBA" id="ARBA00023136"/>
    </source>
</evidence>
<reference evidence="16 17" key="1">
    <citation type="submission" date="2018-05" db="EMBL/GenBank/DDBJ databases">
        <title>Genomic Encyclopedia of Type Strains, Phase IV (KMG-IV): sequencing the most valuable type-strain genomes for metagenomic binning, comparative biology and taxonomic classification.</title>
        <authorList>
            <person name="Goeker M."/>
        </authorList>
    </citation>
    <scope>NUCLEOTIDE SEQUENCE [LARGE SCALE GENOMIC DNA]</scope>
    <source>
        <strain evidence="16 17">DSM 26006</strain>
    </source>
</reference>
<protein>
    <submittedName>
        <fullName evidence="16">Methyl-accepting chemotaxis sensory transducer with Pas/Pac sensor</fullName>
    </submittedName>
</protein>
<keyword evidence="4" id="KW-0145">Chemotaxis</keyword>
<dbReference type="GO" id="GO:0052131">
    <property type="term" value="P:positive aerotaxis"/>
    <property type="evidence" value="ECO:0007669"/>
    <property type="project" value="UniProtKB-ARBA"/>
</dbReference>
<dbReference type="PROSITE" id="PS50111">
    <property type="entry name" value="CHEMOTAXIS_TRANSDUC_2"/>
    <property type="match status" value="1"/>
</dbReference>
<feature type="domain" description="HAMP" evidence="15">
    <location>
        <begin position="217"/>
        <end position="270"/>
    </location>
</feature>
<dbReference type="InterPro" id="IPR004089">
    <property type="entry name" value="MCPsignal_dom"/>
</dbReference>
<gene>
    <name evidence="16" type="ORF">DFR36_105212</name>
</gene>
<dbReference type="EMBL" id="QGUB01000005">
    <property type="protein sequence ID" value="PWW46008.1"/>
    <property type="molecule type" value="Genomic_DNA"/>
</dbReference>
<evidence type="ECO:0000259" key="14">
    <source>
        <dbReference type="PROSITE" id="PS50112"/>
    </source>
</evidence>
<dbReference type="InterPro" id="IPR013655">
    <property type="entry name" value="PAS_fold_3"/>
</dbReference>
<evidence type="ECO:0000256" key="5">
    <source>
        <dbReference type="ARBA" id="ARBA00022519"/>
    </source>
</evidence>
<evidence type="ECO:0000256" key="11">
    <source>
        <dbReference type="SAM" id="Coils"/>
    </source>
</evidence>
<evidence type="ECO:0000256" key="12">
    <source>
        <dbReference type="SAM" id="Phobius"/>
    </source>
</evidence>
<dbReference type="GO" id="GO:0007165">
    <property type="term" value="P:signal transduction"/>
    <property type="evidence" value="ECO:0007669"/>
    <property type="project" value="UniProtKB-KW"/>
</dbReference>
<evidence type="ECO:0000256" key="9">
    <source>
        <dbReference type="ARBA" id="ARBA00029447"/>
    </source>
</evidence>
<dbReference type="GO" id="GO:0005886">
    <property type="term" value="C:plasma membrane"/>
    <property type="evidence" value="ECO:0007669"/>
    <property type="project" value="UniProtKB-SubCell"/>
</dbReference>
<dbReference type="Gene3D" id="1.10.287.950">
    <property type="entry name" value="Methyl-accepting chemotaxis protein"/>
    <property type="match status" value="1"/>
</dbReference>
<evidence type="ECO:0000259" key="15">
    <source>
        <dbReference type="PROSITE" id="PS50885"/>
    </source>
</evidence>
<dbReference type="SMART" id="SM00086">
    <property type="entry name" value="PAC"/>
    <property type="match status" value="1"/>
</dbReference>
<sequence length="520" mass="56714">MRVNLPVTKNEYDFPADELLMSTTDTKGVLTHCNAPFARVSGFTMEELMGQPHNIIRHPDMPPEAYKDMWATIGRGRSWTGFVKNRRKNGDFYWVQAHVTPIMREGKPVGYLSVRTKPTREQVQAAEALYARVKQERESGRQTIRMHAGGVRSTSMWDHLRKRYRAGPTLRLAAMLLPLMLVSLVPGWMGWNDGMAVALHTLAWLVTAGLVLARYHVGMTLPIRSLRRLLNRMAAGDLTHREPELPMTHVLGKVMARVQRLQLNIRAVVGDAMEEMEKFSAVSVEMAQSALDLSGRAESQASSLEESAAAMEQLSATVENSNEAAQKVVRESHHSAELATQGGQAVAQVSQVFGAIEQSSRKMGQIISTIEGIAFQTNILALNAAVEAARAGEQGRGFAVVAGEVRSLAQRSSEAAKEIQALINESASNIGRGAGLMQSASKTIEQVVQSVAHVNTLMGQMGVAAREQAEGISQVNEAVTLLDRDTQQNAALAEQSAAASRVMSDSAAVLGRTLEVFRVR</sequence>
<evidence type="ECO:0000256" key="4">
    <source>
        <dbReference type="ARBA" id="ARBA00022500"/>
    </source>
</evidence>
<keyword evidence="6 12" id="KW-0812">Transmembrane</keyword>
<evidence type="ECO:0000256" key="2">
    <source>
        <dbReference type="ARBA" id="ARBA00022475"/>
    </source>
</evidence>
<feature type="transmembrane region" description="Helical" evidence="12">
    <location>
        <begin position="197"/>
        <end position="217"/>
    </location>
</feature>
<accession>A0A317RAX8</accession>
<feature type="coiled-coil region" evidence="11">
    <location>
        <begin position="304"/>
        <end position="331"/>
    </location>
</feature>
<evidence type="ECO:0000259" key="13">
    <source>
        <dbReference type="PROSITE" id="PS50111"/>
    </source>
</evidence>
<dbReference type="PANTHER" id="PTHR43531">
    <property type="entry name" value="PROTEIN ICFG"/>
    <property type="match status" value="1"/>
</dbReference>
<evidence type="ECO:0000256" key="7">
    <source>
        <dbReference type="ARBA" id="ARBA00022989"/>
    </source>
</evidence>
<dbReference type="InterPro" id="IPR001610">
    <property type="entry name" value="PAC"/>
</dbReference>
<dbReference type="Pfam" id="PF08447">
    <property type="entry name" value="PAS_3"/>
    <property type="match status" value="1"/>
</dbReference>
<dbReference type="FunFam" id="3.30.450.20:FF:000046">
    <property type="entry name" value="Aerotaxis sensor receptor"/>
    <property type="match status" value="1"/>
</dbReference>
<dbReference type="InterPro" id="IPR004090">
    <property type="entry name" value="Chemotax_Me-accpt_rcpt"/>
</dbReference>
<proteinExistence type="inferred from homology"/>
<keyword evidence="11" id="KW-0175">Coiled coil</keyword>
<evidence type="ECO:0000256" key="10">
    <source>
        <dbReference type="PROSITE-ProRule" id="PRU00284"/>
    </source>
</evidence>
<keyword evidence="3" id="KW-0488">Methylation</keyword>
<dbReference type="PROSITE" id="PS50112">
    <property type="entry name" value="PAS"/>
    <property type="match status" value="1"/>
</dbReference>
<dbReference type="PANTHER" id="PTHR43531:SF7">
    <property type="entry name" value="AEROTAXIS RECEPTOR"/>
    <property type="match status" value="1"/>
</dbReference>
<dbReference type="InterPro" id="IPR000014">
    <property type="entry name" value="PAS"/>
</dbReference>
<comment type="caution">
    <text evidence="16">The sequence shown here is derived from an EMBL/GenBank/DDBJ whole genome shotgun (WGS) entry which is preliminary data.</text>
</comment>
<dbReference type="SMART" id="SM00283">
    <property type="entry name" value="MA"/>
    <property type="match status" value="1"/>
</dbReference>
<evidence type="ECO:0000256" key="6">
    <source>
        <dbReference type="ARBA" id="ARBA00022692"/>
    </source>
</evidence>